<evidence type="ECO:0000259" key="3">
    <source>
        <dbReference type="Pfam" id="PF01408"/>
    </source>
</evidence>
<dbReference type="InterPro" id="IPR055170">
    <property type="entry name" value="GFO_IDH_MocA-like_dom"/>
</dbReference>
<dbReference type="NCBIfam" id="TIGR04380">
    <property type="entry name" value="myo_inos_iolG"/>
    <property type="match status" value="1"/>
</dbReference>
<evidence type="ECO:0000256" key="2">
    <source>
        <dbReference type="ARBA" id="ARBA00023002"/>
    </source>
</evidence>
<accession>A0A7X0AYZ9</accession>
<dbReference type="PANTHER" id="PTHR42840">
    <property type="entry name" value="NAD(P)-BINDING ROSSMANN-FOLD SUPERFAMILY PROTEIN-RELATED"/>
    <property type="match status" value="1"/>
</dbReference>
<comment type="caution">
    <text evidence="5">The sequence shown here is derived from an EMBL/GenBank/DDBJ whole genome shotgun (WGS) entry which is preliminary data.</text>
</comment>
<evidence type="ECO:0000256" key="1">
    <source>
        <dbReference type="ARBA" id="ARBA00010928"/>
    </source>
</evidence>
<evidence type="ECO:0000313" key="6">
    <source>
        <dbReference type="Proteomes" id="UP000539175"/>
    </source>
</evidence>
<dbReference type="InterPro" id="IPR000683">
    <property type="entry name" value="Gfo/Idh/MocA-like_OxRdtase_N"/>
</dbReference>
<dbReference type="EC" id="1.1.1.369" evidence="5"/>
<dbReference type="Proteomes" id="UP000539175">
    <property type="component" value="Unassembled WGS sequence"/>
</dbReference>
<comment type="similarity">
    <text evidence="1">Belongs to the Gfo/Idh/MocA family.</text>
</comment>
<evidence type="ECO:0000259" key="4">
    <source>
        <dbReference type="Pfam" id="PF22725"/>
    </source>
</evidence>
<dbReference type="EMBL" id="JACIIZ010000004">
    <property type="protein sequence ID" value="MBB6251139.1"/>
    <property type="molecule type" value="Genomic_DNA"/>
</dbReference>
<name>A0A7X0AYZ9_9PROT</name>
<feature type="domain" description="GFO/IDH/MocA-like oxidoreductase" evidence="4">
    <location>
        <begin position="126"/>
        <end position="246"/>
    </location>
</feature>
<dbReference type="Pfam" id="PF01408">
    <property type="entry name" value="GFO_IDH_MocA"/>
    <property type="match status" value="1"/>
</dbReference>
<dbReference type="Gene3D" id="3.30.360.10">
    <property type="entry name" value="Dihydrodipicolinate Reductase, domain 2"/>
    <property type="match status" value="1"/>
</dbReference>
<evidence type="ECO:0000313" key="5">
    <source>
        <dbReference type="EMBL" id="MBB6251139.1"/>
    </source>
</evidence>
<dbReference type="AlphaFoldDB" id="A0A7X0AYZ9"/>
<dbReference type="RefSeq" id="WP_184799381.1">
    <property type="nucleotide sequence ID" value="NZ_JACIIZ010000004.1"/>
</dbReference>
<sequence length="331" mass="34324">MFDIAILGAGRIGRIHARNVAAHPDLRLKYVTDPNGTAAGAVAAETGAAVADIDAVLSDEGVRGVIIASSTDLHLDQAARAIAAGKAVLCEKPLDMDLARAQAAAPALGGDVPLMLGFNRRFDPHFATLKSRLDAGAVGALETLQITSHDPAPPPVSYIKVSGGLFKDMAIHDFDMARWLLGEPVTEVYAAASCLVDPAIAAAGDVDTAKTILRTASGKLCVISNSRRSGYGYDQRIEAFGSRGLLRADNILESAVSTWGGSAGAPGIASDAFQNFFLDRYAEAYRREVAHFADILAGRAKPSVGYADGVAALALAEAAAQSVATGQAVRL</sequence>
<dbReference type="GO" id="GO:0050112">
    <property type="term" value="F:inositol 2-dehydrogenase (NAD+) activity"/>
    <property type="evidence" value="ECO:0007669"/>
    <property type="project" value="UniProtKB-EC"/>
</dbReference>
<dbReference type="SUPFAM" id="SSF55347">
    <property type="entry name" value="Glyceraldehyde-3-phosphate dehydrogenase-like, C-terminal domain"/>
    <property type="match status" value="1"/>
</dbReference>
<dbReference type="EC" id="1.1.1.18" evidence="5"/>
<keyword evidence="2 5" id="KW-0560">Oxidoreductase</keyword>
<proteinExistence type="inferred from homology"/>
<dbReference type="GO" id="GO:0000166">
    <property type="term" value="F:nucleotide binding"/>
    <property type="evidence" value="ECO:0007669"/>
    <property type="project" value="InterPro"/>
</dbReference>
<dbReference type="InterPro" id="IPR030827">
    <property type="entry name" value="Myo_inos_IolG"/>
</dbReference>
<reference evidence="5 6" key="1">
    <citation type="submission" date="2020-08" db="EMBL/GenBank/DDBJ databases">
        <title>Genomic Encyclopedia of Type Strains, Phase IV (KMG-IV): sequencing the most valuable type-strain genomes for metagenomic binning, comparative biology and taxonomic classification.</title>
        <authorList>
            <person name="Goeker M."/>
        </authorList>
    </citation>
    <scope>NUCLEOTIDE SEQUENCE [LARGE SCALE GENOMIC DNA]</scope>
    <source>
        <strain evidence="5 6">DSM 22198</strain>
    </source>
</reference>
<dbReference type="PANTHER" id="PTHR42840:SF3">
    <property type="entry name" value="BINDING ROSSMANN FOLD OXIDOREDUCTASE, PUTATIVE (AFU_ORTHOLOGUE AFUA_2G10240)-RELATED"/>
    <property type="match status" value="1"/>
</dbReference>
<organism evidence="5 6">
    <name type="scientific">Nitrospirillum iridis</name>
    <dbReference type="NCBI Taxonomy" id="765888"/>
    <lineage>
        <taxon>Bacteria</taxon>
        <taxon>Pseudomonadati</taxon>
        <taxon>Pseudomonadota</taxon>
        <taxon>Alphaproteobacteria</taxon>
        <taxon>Rhodospirillales</taxon>
        <taxon>Azospirillaceae</taxon>
        <taxon>Nitrospirillum</taxon>
    </lineage>
</organism>
<keyword evidence="6" id="KW-1185">Reference proteome</keyword>
<protein>
    <submittedName>
        <fullName evidence="5">Myo-inositol 2-dehydrogenase/D-chiro-inositol 1-dehydrogenase</fullName>
        <ecNumber evidence="5">1.1.1.18</ecNumber>
        <ecNumber evidence="5">1.1.1.369</ecNumber>
    </submittedName>
</protein>
<dbReference type="Pfam" id="PF22725">
    <property type="entry name" value="GFO_IDH_MocA_C3"/>
    <property type="match status" value="1"/>
</dbReference>
<dbReference type="InterPro" id="IPR036291">
    <property type="entry name" value="NAD(P)-bd_dom_sf"/>
</dbReference>
<dbReference type="Gene3D" id="3.40.50.720">
    <property type="entry name" value="NAD(P)-binding Rossmann-like Domain"/>
    <property type="match status" value="1"/>
</dbReference>
<dbReference type="SUPFAM" id="SSF51735">
    <property type="entry name" value="NAD(P)-binding Rossmann-fold domains"/>
    <property type="match status" value="1"/>
</dbReference>
<gene>
    <name evidence="5" type="ORF">FHS74_001684</name>
</gene>
<feature type="domain" description="Gfo/Idh/MocA-like oxidoreductase N-terminal" evidence="3">
    <location>
        <begin position="3"/>
        <end position="104"/>
    </location>
</feature>